<sequence length="85" mass="9108">VSLVLVVDEVDHDGAPEQRALRAHVQVQRTVEGEVVALGEHFLHEAGPLAHDGAHGRAARRRHHRVGALVVAAVAFGREGNDEEG</sequence>
<feature type="non-terminal residue" evidence="1">
    <location>
        <position position="85"/>
    </location>
</feature>
<organism evidence="1 2">
    <name type="scientific">Pristionchus mayeri</name>
    <dbReference type="NCBI Taxonomy" id="1317129"/>
    <lineage>
        <taxon>Eukaryota</taxon>
        <taxon>Metazoa</taxon>
        <taxon>Ecdysozoa</taxon>
        <taxon>Nematoda</taxon>
        <taxon>Chromadorea</taxon>
        <taxon>Rhabditida</taxon>
        <taxon>Rhabditina</taxon>
        <taxon>Diplogasteromorpha</taxon>
        <taxon>Diplogasteroidea</taxon>
        <taxon>Neodiplogasteridae</taxon>
        <taxon>Pristionchus</taxon>
    </lineage>
</organism>
<dbReference type="Proteomes" id="UP001328107">
    <property type="component" value="Unassembled WGS sequence"/>
</dbReference>
<keyword evidence="2" id="KW-1185">Reference proteome</keyword>
<evidence type="ECO:0000313" key="2">
    <source>
        <dbReference type="Proteomes" id="UP001328107"/>
    </source>
</evidence>
<comment type="caution">
    <text evidence="1">The sequence shown here is derived from an EMBL/GenBank/DDBJ whole genome shotgun (WGS) entry which is preliminary data.</text>
</comment>
<feature type="non-terminal residue" evidence="1">
    <location>
        <position position="1"/>
    </location>
</feature>
<accession>A0AAN5D744</accession>
<proteinExistence type="predicted"/>
<dbReference type="AlphaFoldDB" id="A0AAN5D744"/>
<name>A0AAN5D744_9BILA</name>
<reference evidence="2" key="1">
    <citation type="submission" date="2022-10" db="EMBL/GenBank/DDBJ databases">
        <title>Genome assembly of Pristionchus species.</title>
        <authorList>
            <person name="Yoshida K."/>
            <person name="Sommer R.J."/>
        </authorList>
    </citation>
    <scope>NUCLEOTIDE SEQUENCE [LARGE SCALE GENOMIC DNA]</scope>
    <source>
        <strain evidence="2">RS5460</strain>
    </source>
</reference>
<evidence type="ECO:0000313" key="1">
    <source>
        <dbReference type="EMBL" id="GMR57649.1"/>
    </source>
</evidence>
<gene>
    <name evidence="1" type="ORF">PMAYCL1PPCAC_27844</name>
</gene>
<dbReference type="EMBL" id="BTRK01000006">
    <property type="protein sequence ID" value="GMR57649.1"/>
    <property type="molecule type" value="Genomic_DNA"/>
</dbReference>
<protein>
    <submittedName>
        <fullName evidence="1">Uncharacterized protein</fullName>
    </submittedName>
</protein>